<dbReference type="AlphaFoldDB" id="A0A7G2FLT2"/>
<dbReference type="InterPro" id="IPR019335">
    <property type="entry name" value="COG7"/>
</dbReference>
<evidence type="ECO:0000256" key="10">
    <source>
        <dbReference type="ARBA" id="ARBA00023136"/>
    </source>
</evidence>
<keyword evidence="10 12" id="KW-0472">Membrane</keyword>
<evidence type="ECO:0000256" key="5">
    <source>
        <dbReference type="ARBA" id="ARBA00022448"/>
    </source>
</evidence>
<dbReference type="GO" id="GO:0000139">
    <property type="term" value="C:Golgi membrane"/>
    <property type="evidence" value="ECO:0007669"/>
    <property type="project" value="UniProtKB-SubCell"/>
</dbReference>
<keyword evidence="6 12" id="KW-0812">Transmembrane</keyword>
<evidence type="ECO:0000256" key="2">
    <source>
        <dbReference type="ARBA" id="ARBA00004395"/>
    </source>
</evidence>
<evidence type="ECO:0000256" key="7">
    <source>
        <dbReference type="ARBA" id="ARBA00022927"/>
    </source>
</evidence>
<organism evidence="14 15">
    <name type="scientific">Arabidopsis thaliana</name>
    <name type="common">Mouse-ear cress</name>
    <dbReference type="NCBI Taxonomy" id="3702"/>
    <lineage>
        <taxon>Eukaryota</taxon>
        <taxon>Viridiplantae</taxon>
        <taxon>Streptophyta</taxon>
        <taxon>Embryophyta</taxon>
        <taxon>Tracheophyta</taxon>
        <taxon>Spermatophyta</taxon>
        <taxon>Magnoliopsida</taxon>
        <taxon>eudicotyledons</taxon>
        <taxon>Gunneridae</taxon>
        <taxon>Pentapetalae</taxon>
        <taxon>rosids</taxon>
        <taxon>malvids</taxon>
        <taxon>Brassicales</taxon>
        <taxon>Brassicaceae</taxon>
        <taxon>Camelineae</taxon>
        <taxon>Arabidopsis</taxon>
    </lineage>
</organism>
<dbReference type="Pfam" id="PF13813">
    <property type="entry name" value="MBOAT_2"/>
    <property type="match status" value="1"/>
</dbReference>
<feature type="transmembrane region" description="Helical" evidence="12">
    <location>
        <begin position="1054"/>
        <end position="1081"/>
    </location>
</feature>
<sequence length="1114" mass="124845">MMLDLGPFSDEKFDAKRWVNSSCQARHPQDSLEKHLVDLEMKLQIASEEIGASLEEQSGGALLRVPRATRDVLRLRDDAVSLRGSVAGILQKLKKAEGSSADCIAALARVDNVKQRMEAAYKTLQDAAGLTQLSSTVEDVFASGDLPRAAETLASMRNCLSAVGEVAEFANVRKQLEVLEDRLEAMVQPRLTDALTYHKVDVAQDLRVILIRIGRFKSLELQYSKVRLKPIKQLWEDFDTKQRANKLANERSESQRLSSGDEFQSTSFASWLTSFYDELLLYLEQEWKWCMVAFPDDYMTLVPKLLVETMGVLGASFVSRLNLATGDAVPETKALAKGVMDLLSGDLPKGINIQTKHLEALIELHNVTGSFARNIQHLFAESELRILIDTLKAVYSPFESFKQKYGKMERAILSSEIAVVDLRGAVTRGVGAQGIELSETVRRMEESIPQVVVLLEAAVERCIGFTGGSEADELILALDDIMLQYISMLQETLKSLRVVCGVDGTGDGVGSKKDASAEKRESSRKMDLTSNEEWSIVQGALQILTVADCLTSRSSVFEASLRATLARLNSSLSISLFGTNLDHNLSHLKSEQTAGDLSMAGRASMDVAAIRLVDVPEKAHKLLNLLEQSKDPRFHALPLASQRVAAFADTVNELVYDVLISKVRQRLGEVSRLPIWSSVEEQTAFPLPNFSSYPQSYVTSVGEYLLTLPQQLEPLAEGISTNGDSNNEDAQFFATEWMFKVAEGATALYMDQLRGIQYISDRGAQQLSVDIEYLSNVLSALSMPIPPVLATFQTCLATPRGELKDVMKSEAGNELDCPTANLVSLFISWLANFKLILFSFDQGPLFPLPSNLTRFICFACFPIKLQQNPKRRDYFFQWEYPIEVLISNQFVTKVVILSVVLHMYNHIQHIYPIVLFVLYPLHLYLVLEILLKLFNAFFSIALDCELEPQLNEPYLAYSLRDFWGHWWTLMLPTILLPDVYARMRRITEGKMNSDSALYLGVFVIFLVSGALHEFLFFYITREPPTGEVTLFFVLHGVCIVAYDARLKKKITRWIGFEFCPCLMLQVMVMGFVVVTAGWFSFGVCNYEKNKSKYSLVLAKGLKTFQWLFVLGNAR</sequence>
<dbReference type="Proteomes" id="UP000516314">
    <property type="component" value="Chromosome 5"/>
</dbReference>
<dbReference type="Pfam" id="PF10191">
    <property type="entry name" value="COG7"/>
    <property type="match status" value="1"/>
</dbReference>
<dbReference type="EMBL" id="LR881470">
    <property type="protein sequence ID" value="CAD5334594.1"/>
    <property type="molecule type" value="Genomic_DNA"/>
</dbReference>
<evidence type="ECO:0000256" key="3">
    <source>
        <dbReference type="ARBA" id="ARBA00005831"/>
    </source>
</evidence>
<dbReference type="InterPro" id="IPR032805">
    <property type="entry name" value="Wax_synthase_dom"/>
</dbReference>
<dbReference type="PANTHER" id="PTHR21443:SF0">
    <property type="entry name" value="CONSERVED OLIGOMERIC GOLGI COMPLEX SUBUNIT 7"/>
    <property type="match status" value="1"/>
</dbReference>
<accession>A0A7G2FLT2</accession>
<feature type="domain" description="Wax synthase" evidence="13">
    <location>
        <begin position="947"/>
        <end position="1034"/>
    </location>
</feature>
<proteinExistence type="inferred from homology"/>
<evidence type="ECO:0000259" key="13">
    <source>
        <dbReference type="Pfam" id="PF13813"/>
    </source>
</evidence>
<evidence type="ECO:0000256" key="12">
    <source>
        <dbReference type="SAM" id="Phobius"/>
    </source>
</evidence>
<keyword evidence="8 12" id="KW-1133">Transmembrane helix</keyword>
<keyword evidence="9" id="KW-0333">Golgi apparatus</keyword>
<feature type="transmembrane region" description="Helical" evidence="12">
    <location>
        <begin position="885"/>
        <end position="904"/>
    </location>
</feature>
<comment type="subcellular location">
    <subcellularLocation>
        <location evidence="2">Golgi apparatus membrane</location>
        <topology evidence="2">Peripheral membrane protein</topology>
    </subcellularLocation>
    <subcellularLocation>
        <location evidence="1">Membrane</location>
        <topology evidence="1">Multi-pass membrane protein</topology>
    </subcellularLocation>
</comment>
<comment type="similarity">
    <text evidence="3">Belongs to the COG7 family.</text>
</comment>
<evidence type="ECO:0000256" key="11">
    <source>
        <dbReference type="ARBA" id="ARBA00031345"/>
    </source>
</evidence>
<keyword evidence="5" id="KW-0813">Transport</keyword>
<dbReference type="GO" id="GO:0006886">
    <property type="term" value="P:intracellular protein transport"/>
    <property type="evidence" value="ECO:0007669"/>
    <property type="project" value="InterPro"/>
</dbReference>
<evidence type="ECO:0000256" key="9">
    <source>
        <dbReference type="ARBA" id="ARBA00023034"/>
    </source>
</evidence>
<reference evidence="14 15" key="1">
    <citation type="submission" date="2020-09" db="EMBL/GenBank/DDBJ databases">
        <authorList>
            <person name="Ashkenazy H."/>
        </authorList>
    </citation>
    <scope>NUCLEOTIDE SEQUENCE [LARGE SCALE GENOMIC DNA]</scope>
    <source>
        <strain evidence="15">cv. Cdm-0</strain>
    </source>
</reference>
<feature type="transmembrane region" description="Helical" evidence="12">
    <location>
        <begin position="916"/>
        <end position="942"/>
    </location>
</feature>
<feature type="transmembrane region" description="Helical" evidence="12">
    <location>
        <begin position="962"/>
        <end position="983"/>
    </location>
</feature>
<evidence type="ECO:0000256" key="4">
    <source>
        <dbReference type="ARBA" id="ARBA00020984"/>
    </source>
</evidence>
<evidence type="ECO:0000313" key="15">
    <source>
        <dbReference type="Proteomes" id="UP000516314"/>
    </source>
</evidence>
<evidence type="ECO:0000256" key="1">
    <source>
        <dbReference type="ARBA" id="ARBA00004141"/>
    </source>
</evidence>
<dbReference type="GO" id="GO:0017119">
    <property type="term" value="C:Golgi transport complex"/>
    <property type="evidence" value="ECO:0007669"/>
    <property type="project" value="InterPro"/>
</dbReference>
<evidence type="ECO:0000256" key="6">
    <source>
        <dbReference type="ARBA" id="ARBA00022692"/>
    </source>
</evidence>
<name>A0A7G2FLT2_ARATH</name>
<dbReference type="PANTHER" id="PTHR21443">
    <property type="entry name" value="CONSERVED OLIGOMERIC GOLGI COMPLEX COMPONENT 7"/>
    <property type="match status" value="1"/>
</dbReference>
<evidence type="ECO:0000313" key="14">
    <source>
        <dbReference type="EMBL" id="CAD5334594.1"/>
    </source>
</evidence>
<protein>
    <recommendedName>
        <fullName evidence="4">Conserved oligomeric Golgi complex subunit 7</fullName>
    </recommendedName>
    <alternativeName>
        <fullName evidence="11">Component of oligomeric Golgi complex 7</fullName>
    </alternativeName>
</protein>
<feature type="transmembrane region" description="Helical" evidence="12">
    <location>
        <begin position="995"/>
        <end position="1019"/>
    </location>
</feature>
<keyword evidence="7" id="KW-0653">Protein transport</keyword>
<gene>
    <name evidence="14" type="ORF">AT9943_LOCUS21889</name>
</gene>
<evidence type="ECO:0000256" key="8">
    <source>
        <dbReference type="ARBA" id="ARBA00022989"/>
    </source>
</evidence>